<dbReference type="EMBL" id="JACVVD010000006">
    <property type="protein sequence ID" value="MBD0382000.1"/>
    <property type="molecule type" value="Genomic_DNA"/>
</dbReference>
<evidence type="ECO:0000313" key="2">
    <source>
        <dbReference type="EMBL" id="MBD0382000.1"/>
    </source>
</evidence>
<keyword evidence="1" id="KW-0812">Transmembrane</keyword>
<feature type="transmembrane region" description="Helical" evidence="1">
    <location>
        <begin position="114"/>
        <end position="135"/>
    </location>
</feature>
<accession>A0A926QJX6</accession>
<feature type="transmembrane region" description="Helical" evidence="1">
    <location>
        <begin position="88"/>
        <end position="107"/>
    </location>
</feature>
<proteinExistence type="predicted"/>
<dbReference type="Proteomes" id="UP000650466">
    <property type="component" value="Unassembled WGS sequence"/>
</dbReference>
<organism evidence="2 3">
    <name type="scientific">Paenibacillus sedimenti</name>
    <dbReference type="NCBI Taxonomy" id="2770274"/>
    <lineage>
        <taxon>Bacteria</taxon>
        <taxon>Bacillati</taxon>
        <taxon>Bacillota</taxon>
        <taxon>Bacilli</taxon>
        <taxon>Bacillales</taxon>
        <taxon>Paenibacillaceae</taxon>
        <taxon>Paenibacillus</taxon>
    </lineage>
</organism>
<reference evidence="2" key="1">
    <citation type="submission" date="2020-09" db="EMBL/GenBank/DDBJ databases">
        <title>Draft Genome Sequence of Paenibacillus sp. WST5.</title>
        <authorList>
            <person name="Bao Z."/>
        </authorList>
    </citation>
    <scope>NUCLEOTIDE SEQUENCE</scope>
    <source>
        <strain evidence="2">WST5</strain>
    </source>
</reference>
<dbReference type="RefSeq" id="WP_188175797.1">
    <property type="nucleotide sequence ID" value="NZ_JACVVD010000006.1"/>
</dbReference>
<dbReference type="AlphaFoldDB" id="A0A926QJX6"/>
<evidence type="ECO:0000313" key="3">
    <source>
        <dbReference type="Proteomes" id="UP000650466"/>
    </source>
</evidence>
<protein>
    <recommendedName>
        <fullName evidence="4">DUF5668 domain-containing protein</fullName>
    </recommendedName>
</protein>
<feature type="transmembrane region" description="Helical" evidence="1">
    <location>
        <begin position="141"/>
        <end position="161"/>
    </location>
</feature>
<feature type="transmembrane region" description="Helical" evidence="1">
    <location>
        <begin position="35"/>
        <end position="53"/>
    </location>
</feature>
<evidence type="ECO:0000256" key="1">
    <source>
        <dbReference type="SAM" id="Phobius"/>
    </source>
</evidence>
<keyword evidence="3" id="KW-1185">Reference proteome</keyword>
<keyword evidence="1" id="KW-0472">Membrane</keyword>
<comment type="caution">
    <text evidence="2">The sequence shown here is derived from an EMBL/GenBank/DDBJ whole genome shotgun (WGS) entry which is preliminary data.</text>
</comment>
<gene>
    <name evidence="2" type="ORF">ICC18_17940</name>
</gene>
<evidence type="ECO:0008006" key="4">
    <source>
        <dbReference type="Google" id="ProtNLM"/>
    </source>
</evidence>
<feature type="transmembrane region" description="Helical" evidence="1">
    <location>
        <begin position="60"/>
        <end position="82"/>
    </location>
</feature>
<sequence length="170" mass="18795">MNPKSLFGIGLVALGILLFTTKDHALSTGSLFGFFWPSLFVLPLGVFFHWLYFGMTERRGVGMLIPGGILIVAGIVCQLSMLFDLWGVLWPGFLLAVSVGLFEFYWFGGRNRWLLIPINILLVLSLLFFALFSIGALWNGLFGSSPILAIVLIVAGVLLFFTSGRNKNPY</sequence>
<keyword evidence="1" id="KW-1133">Transmembrane helix</keyword>
<name>A0A926QJX6_9BACL</name>